<gene>
    <name evidence="2" type="ORF">SKC37_08525</name>
</gene>
<feature type="signal peptide" evidence="1">
    <location>
        <begin position="1"/>
        <end position="20"/>
    </location>
</feature>
<evidence type="ECO:0008006" key="4">
    <source>
        <dbReference type="Google" id="ProtNLM"/>
    </source>
</evidence>
<accession>A0ABW6DJ43</accession>
<proteinExistence type="predicted"/>
<evidence type="ECO:0000256" key="1">
    <source>
        <dbReference type="SAM" id="SignalP"/>
    </source>
</evidence>
<keyword evidence="3" id="KW-1185">Reference proteome</keyword>
<name>A0ABW6DJ43_9BACT</name>
<dbReference type="RefSeq" id="WP_377981079.1">
    <property type="nucleotide sequence ID" value="NZ_JBBKXX010000003.1"/>
</dbReference>
<comment type="caution">
    <text evidence="2">The sequence shown here is derived from an EMBL/GenBank/DDBJ whole genome shotgun (WGS) entry which is preliminary data.</text>
</comment>
<dbReference type="Proteomes" id="UP001598019">
    <property type="component" value="Unassembled WGS sequence"/>
</dbReference>
<feature type="chain" id="PRO_5047345302" description="Lipoprotein" evidence="1">
    <location>
        <begin position="21"/>
        <end position="179"/>
    </location>
</feature>
<protein>
    <recommendedName>
        <fullName evidence="4">Lipoprotein</fullName>
    </recommendedName>
</protein>
<evidence type="ECO:0000313" key="2">
    <source>
        <dbReference type="EMBL" id="MFD3408697.1"/>
    </source>
</evidence>
<organism evidence="2 3">
    <name type="scientific">Aquirufa esocilacus</name>
    <dbReference type="NCBI Taxonomy" id="3096513"/>
    <lineage>
        <taxon>Bacteria</taxon>
        <taxon>Pseudomonadati</taxon>
        <taxon>Bacteroidota</taxon>
        <taxon>Cytophagia</taxon>
        <taxon>Cytophagales</taxon>
        <taxon>Flectobacillaceae</taxon>
        <taxon>Aquirufa</taxon>
    </lineage>
</organism>
<sequence>MKYRSALILPIALASGLLFTNCESKNEPIVRSSPKPLTAAESKAALKKWEATPDGVHFKNWEASPAGKKVQAGAVKINRFIRSNATMEGVITSLSLPVGSRLGFGVMVNINGEEYILSMGSVSKSEIEQLKSLRVNDKIVIKSRGVSKAPKYAFAIVSGDYLERDNKVIYKRIPNKGGC</sequence>
<reference evidence="2 3" key="1">
    <citation type="submission" date="2024-03" db="EMBL/GenBank/DDBJ databases">
        <title>Aquirufa genome sequencing.</title>
        <authorList>
            <person name="Pitt A."/>
            <person name="Hahn M.W."/>
        </authorList>
    </citation>
    <scope>NUCLEOTIDE SEQUENCE [LARGE SCALE GENOMIC DNA]</scope>
    <source>
        <strain evidence="2 3">HETE-83D</strain>
    </source>
</reference>
<dbReference type="EMBL" id="JBBKXX010000003">
    <property type="protein sequence ID" value="MFD3408697.1"/>
    <property type="molecule type" value="Genomic_DNA"/>
</dbReference>
<keyword evidence="1" id="KW-0732">Signal</keyword>
<evidence type="ECO:0000313" key="3">
    <source>
        <dbReference type="Proteomes" id="UP001598019"/>
    </source>
</evidence>